<organism evidence="1 2">
    <name type="scientific">Rhizobium miluonense</name>
    <dbReference type="NCBI Taxonomy" id="411945"/>
    <lineage>
        <taxon>Bacteria</taxon>
        <taxon>Pseudomonadati</taxon>
        <taxon>Pseudomonadota</taxon>
        <taxon>Alphaproteobacteria</taxon>
        <taxon>Hyphomicrobiales</taxon>
        <taxon>Rhizobiaceae</taxon>
        <taxon>Rhizobium/Agrobacterium group</taxon>
        <taxon>Rhizobium</taxon>
    </lineage>
</organism>
<name>A0ABU1SXZ1_9HYPH</name>
<gene>
    <name evidence="1" type="ORF">J2W52_005480</name>
</gene>
<keyword evidence="2" id="KW-1185">Reference proteome</keyword>
<reference evidence="1 2" key="1">
    <citation type="submission" date="2023-07" db="EMBL/GenBank/DDBJ databases">
        <title>Sorghum-associated microbial communities from plants grown in Nebraska, USA.</title>
        <authorList>
            <person name="Schachtman D."/>
        </authorList>
    </citation>
    <scope>NUCLEOTIDE SEQUENCE [LARGE SCALE GENOMIC DNA]</scope>
    <source>
        <strain evidence="1 2">3199</strain>
    </source>
</reference>
<sequence>MENTREKVAAVIAKLGSSGIICDLFGGWAEELLGLREPSAHRDIDMLYRNETFKELDAKLRSIPDFEEVPLKRFRHKRAFRFYGTLCEITLVQEREGPLTLFWGDVPFRWDTPLLHGVSVEVGSEPISVVSANNLKRYRDLHKDTQPHRWRDPQALEPSA</sequence>
<evidence type="ECO:0008006" key="3">
    <source>
        <dbReference type="Google" id="ProtNLM"/>
    </source>
</evidence>
<evidence type="ECO:0000313" key="1">
    <source>
        <dbReference type="EMBL" id="MDR6903847.1"/>
    </source>
</evidence>
<dbReference type="Proteomes" id="UP001250791">
    <property type="component" value="Unassembled WGS sequence"/>
</dbReference>
<dbReference type="EMBL" id="JAVDUP010000010">
    <property type="protein sequence ID" value="MDR6903847.1"/>
    <property type="molecule type" value="Genomic_DNA"/>
</dbReference>
<accession>A0ABU1SXZ1</accession>
<dbReference type="Gene3D" id="3.30.460.40">
    <property type="match status" value="1"/>
</dbReference>
<comment type="caution">
    <text evidence="1">The sequence shown here is derived from an EMBL/GenBank/DDBJ whole genome shotgun (WGS) entry which is preliminary data.</text>
</comment>
<proteinExistence type="predicted"/>
<evidence type="ECO:0000313" key="2">
    <source>
        <dbReference type="Proteomes" id="UP001250791"/>
    </source>
</evidence>
<protein>
    <recommendedName>
        <fullName evidence="3">Nucleotidyltransferase family protein</fullName>
    </recommendedName>
</protein>
<dbReference type="RefSeq" id="WP_310235431.1">
    <property type="nucleotide sequence ID" value="NZ_JAVDUP010000010.1"/>
</dbReference>